<gene>
    <name evidence="1" type="ORF">HaLaN_14091</name>
</gene>
<comment type="caution">
    <text evidence="1">The sequence shown here is derived from an EMBL/GenBank/DDBJ whole genome shotgun (WGS) entry which is preliminary data.</text>
</comment>
<evidence type="ECO:0000313" key="1">
    <source>
        <dbReference type="EMBL" id="GFH17452.1"/>
    </source>
</evidence>
<protein>
    <submittedName>
        <fullName evidence="1">Uncharacterized protein</fullName>
    </submittedName>
</protein>
<dbReference type="EMBL" id="BLLF01001149">
    <property type="protein sequence ID" value="GFH17452.1"/>
    <property type="molecule type" value="Genomic_DNA"/>
</dbReference>
<keyword evidence="2" id="KW-1185">Reference proteome</keyword>
<dbReference type="AlphaFoldDB" id="A0A699ZNK8"/>
<organism evidence="1 2">
    <name type="scientific">Haematococcus lacustris</name>
    <name type="common">Green alga</name>
    <name type="synonym">Haematococcus pluvialis</name>
    <dbReference type="NCBI Taxonomy" id="44745"/>
    <lineage>
        <taxon>Eukaryota</taxon>
        <taxon>Viridiplantae</taxon>
        <taxon>Chlorophyta</taxon>
        <taxon>core chlorophytes</taxon>
        <taxon>Chlorophyceae</taxon>
        <taxon>CS clade</taxon>
        <taxon>Chlamydomonadales</taxon>
        <taxon>Haematococcaceae</taxon>
        <taxon>Haematococcus</taxon>
    </lineage>
</organism>
<name>A0A699ZNK8_HAELA</name>
<sequence length="86" mass="9079">MVHEPTFWAILRCKCLGGAGPALGAEGLEADTSLSARSAALRYRCLPPTLAFAILSGAVPLRYVCTVKVGSHRIQCNHDNVPACLA</sequence>
<reference evidence="1 2" key="1">
    <citation type="submission" date="2020-02" db="EMBL/GenBank/DDBJ databases">
        <title>Draft genome sequence of Haematococcus lacustris strain NIES-144.</title>
        <authorList>
            <person name="Morimoto D."/>
            <person name="Nakagawa S."/>
            <person name="Yoshida T."/>
            <person name="Sawayama S."/>
        </authorList>
    </citation>
    <scope>NUCLEOTIDE SEQUENCE [LARGE SCALE GENOMIC DNA]</scope>
    <source>
        <strain evidence="1 2">NIES-144</strain>
    </source>
</reference>
<accession>A0A699ZNK8</accession>
<dbReference type="Proteomes" id="UP000485058">
    <property type="component" value="Unassembled WGS sequence"/>
</dbReference>
<proteinExistence type="predicted"/>
<evidence type="ECO:0000313" key="2">
    <source>
        <dbReference type="Proteomes" id="UP000485058"/>
    </source>
</evidence>